<reference evidence="4" key="2">
    <citation type="submission" date="2020-04" db="EMBL/GenBank/DDBJ databases">
        <authorList>
            <consortium name="NCBI Genome Project"/>
        </authorList>
    </citation>
    <scope>NUCLEOTIDE SEQUENCE</scope>
    <source>
        <strain evidence="4">CBS 304.34</strain>
    </source>
</reference>
<keyword evidence="3" id="KW-1185">Reference proteome</keyword>
<dbReference type="RefSeq" id="XP_033576054.1">
    <property type="nucleotide sequence ID" value="XM_033728145.1"/>
</dbReference>
<reference evidence="2 4" key="1">
    <citation type="journal article" date="2020" name="Stud. Mycol.">
        <title>101 Dothideomycetes genomes: a test case for predicting lifestyles and emergence of pathogens.</title>
        <authorList>
            <person name="Haridas S."/>
            <person name="Albert R."/>
            <person name="Binder M."/>
            <person name="Bloem J."/>
            <person name="Labutti K."/>
            <person name="Salamov A."/>
            <person name="Andreopoulos B."/>
            <person name="Baker S."/>
            <person name="Barry K."/>
            <person name="Bills G."/>
            <person name="Bluhm B."/>
            <person name="Cannon C."/>
            <person name="Castanera R."/>
            <person name="Culley D."/>
            <person name="Daum C."/>
            <person name="Ezra D."/>
            <person name="Gonzalez J."/>
            <person name="Henrissat B."/>
            <person name="Kuo A."/>
            <person name="Liang C."/>
            <person name="Lipzen A."/>
            <person name="Lutzoni F."/>
            <person name="Magnuson J."/>
            <person name="Mondo S."/>
            <person name="Nolan M."/>
            <person name="Ohm R."/>
            <person name="Pangilinan J."/>
            <person name="Park H.-J."/>
            <person name="Ramirez L."/>
            <person name="Alfaro M."/>
            <person name="Sun H."/>
            <person name="Tritt A."/>
            <person name="Yoshinaga Y."/>
            <person name="Zwiers L.-H."/>
            <person name="Turgeon B."/>
            <person name="Goodwin S."/>
            <person name="Spatafora J."/>
            <person name="Crous P."/>
            <person name="Grigoriev I."/>
        </authorList>
    </citation>
    <scope>NUCLEOTIDE SEQUENCE</scope>
    <source>
        <strain evidence="2 4">CBS 304.34</strain>
    </source>
</reference>
<feature type="compositionally biased region" description="Basic and acidic residues" evidence="1">
    <location>
        <begin position="100"/>
        <end position="129"/>
    </location>
</feature>
<evidence type="ECO:0000313" key="4">
    <source>
        <dbReference type="RefSeq" id="XP_033576054.1"/>
    </source>
</evidence>
<feature type="region of interest" description="Disordered" evidence="1">
    <location>
        <begin position="305"/>
        <end position="474"/>
    </location>
</feature>
<dbReference type="OrthoDB" id="10582807at2759"/>
<feature type="compositionally biased region" description="Acidic residues" evidence="1">
    <location>
        <begin position="34"/>
        <end position="43"/>
    </location>
</feature>
<evidence type="ECO:0000313" key="3">
    <source>
        <dbReference type="Proteomes" id="UP000504636"/>
    </source>
</evidence>
<feature type="compositionally biased region" description="Acidic residues" evidence="1">
    <location>
        <begin position="428"/>
        <end position="442"/>
    </location>
</feature>
<feature type="compositionally biased region" description="Acidic residues" evidence="1">
    <location>
        <begin position="250"/>
        <end position="261"/>
    </location>
</feature>
<evidence type="ECO:0000313" key="2">
    <source>
        <dbReference type="EMBL" id="KAF2809090.1"/>
    </source>
</evidence>
<gene>
    <name evidence="2 4" type="ORF">BDZ99DRAFT_571916</name>
</gene>
<feature type="region of interest" description="Disordered" evidence="1">
    <location>
        <begin position="250"/>
        <end position="277"/>
    </location>
</feature>
<proteinExistence type="predicted"/>
<name>A0A6A6YJX6_9PEZI</name>
<protein>
    <submittedName>
        <fullName evidence="2 4">Uncharacterized protein</fullName>
    </submittedName>
</protein>
<dbReference type="GeneID" id="54469038"/>
<reference evidence="4" key="3">
    <citation type="submission" date="2025-04" db="UniProtKB">
        <authorList>
            <consortium name="RefSeq"/>
        </authorList>
    </citation>
    <scope>IDENTIFICATION</scope>
    <source>
        <strain evidence="4">CBS 304.34</strain>
    </source>
</reference>
<feature type="compositionally biased region" description="Basic and acidic residues" evidence="1">
    <location>
        <begin position="137"/>
        <end position="148"/>
    </location>
</feature>
<feature type="compositionally biased region" description="Polar residues" evidence="1">
    <location>
        <begin position="368"/>
        <end position="379"/>
    </location>
</feature>
<dbReference type="EMBL" id="MU003702">
    <property type="protein sequence ID" value="KAF2809090.1"/>
    <property type="molecule type" value="Genomic_DNA"/>
</dbReference>
<evidence type="ECO:0000256" key="1">
    <source>
        <dbReference type="SAM" id="MobiDB-lite"/>
    </source>
</evidence>
<dbReference type="AlphaFoldDB" id="A0A6A6YJX6"/>
<dbReference type="Proteomes" id="UP000504636">
    <property type="component" value="Unplaced"/>
</dbReference>
<sequence>MVSPVPVTPKPHIFNPARGKKRKRTQKEKTPEEIYVELEEQENTDSSWSGITDDEEELDGEERKRRSKRSQLECGIWQYHMVFQRKTGPPPSRLTPQEPEEQRSETQNRTSKPSEGRRRSSRHEPHSRDAAPTWRKILQDREAVDKRKQNAKKITPEIWKFYMETKASFEEYVQEESENRGLWGRHTIIDHCKNYIRLLPLRGVTASALWQSKDALKYLCSSKTKEFSRLQASWDLEITAQVEQTIFEDDLEDSEESEESSSEVPTPTIPLGPTRRAADFVDLTIDTPDVKDEEVDVNKHTVHEIQCHEGSAPEEEGCDGDAYQVDADSPSNTVINPAHSEMDQETPPNADESDDELYRPPPPVENVLSRNALRSSAAHSRNVDPGSGAAAEINSTDPILQPNSKDSDESTTVDHAGDASDACMDESYHDEDDLDEEEDDEGPVGLSGRRHMSSEIAQYDSHDVPRATTSDDDMQGITASTISQCAPKQFPFQFTELSCSCSSLSCGCAR</sequence>
<feature type="region of interest" description="Disordered" evidence="1">
    <location>
        <begin position="1"/>
        <end position="149"/>
    </location>
</feature>
<feature type="compositionally biased region" description="Polar residues" evidence="1">
    <location>
        <begin position="393"/>
        <end position="404"/>
    </location>
</feature>
<accession>A0A6A6YJX6</accession>
<organism evidence="2">
    <name type="scientific">Mytilinidion resinicola</name>
    <dbReference type="NCBI Taxonomy" id="574789"/>
    <lineage>
        <taxon>Eukaryota</taxon>
        <taxon>Fungi</taxon>
        <taxon>Dikarya</taxon>
        <taxon>Ascomycota</taxon>
        <taxon>Pezizomycotina</taxon>
        <taxon>Dothideomycetes</taxon>
        <taxon>Pleosporomycetidae</taxon>
        <taxon>Mytilinidiales</taxon>
        <taxon>Mytilinidiaceae</taxon>
        <taxon>Mytilinidion</taxon>
    </lineage>
</organism>